<dbReference type="InterPro" id="IPR031704">
    <property type="entry name" value="Glyco_hydro_36_N"/>
</dbReference>
<dbReference type="InterPro" id="IPR050985">
    <property type="entry name" value="Alpha-glycosidase_related"/>
</dbReference>
<protein>
    <recommendedName>
        <fullName evidence="2">alpha-galactosidase</fullName>
        <ecNumber evidence="2">3.2.1.22</ecNumber>
    </recommendedName>
</protein>
<dbReference type="RefSeq" id="WP_141167228.1">
    <property type="nucleotide sequence ID" value="NZ_VHLH01000021.1"/>
</dbReference>
<dbReference type="PANTHER" id="PTHR43053">
    <property type="entry name" value="GLYCOSIDASE FAMILY 31"/>
    <property type="match status" value="1"/>
</dbReference>
<evidence type="ECO:0000256" key="3">
    <source>
        <dbReference type="ARBA" id="ARBA00022801"/>
    </source>
</evidence>
<dbReference type="InterPro" id="IPR013780">
    <property type="entry name" value="Glyco_hydro_b"/>
</dbReference>
<evidence type="ECO:0000313" key="7">
    <source>
        <dbReference type="EMBL" id="TPW27409.1"/>
    </source>
</evidence>
<evidence type="ECO:0000313" key="8">
    <source>
        <dbReference type="Proteomes" id="UP000320314"/>
    </source>
</evidence>
<organism evidence="7 8">
    <name type="scientific">Pararhizobium mangrovi</name>
    <dbReference type="NCBI Taxonomy" id="2590452"/>
    <lineage>
        <taxon>Bacteria</taxon>
        <taxon>Pseudomonadati</taxon>
        <taxon>Pseudomonadota</taxon>
        <taxon>Alphaproteobacteria</taxon>
        <taxon>Hyphomicrobiales</taxon>
        <taxon>Rhizobiaceae</taxon>
        <taxon>Rhizobium/Agrobacterium group</taxon>
        <taxon>Pararhizobium</taxon>
    </lineage>
</organism>
<dbReference type="FunFam" id="3.20.20.70:FF:000118">
    <property type="entry name" value="Alpha-galactosidase"/>
    <property type="match status" value="1"/>
</dbReference>
<keyword evidence="8" id="KW-1185">Reference proteome</keyword>
<evidence type="ECO:0000259" key="6">
    <source>
        <dbReference type="Pfam" id="PF16875"/>
    </source>
</evidence>
<dbReference type="InterPro" id="IPR002252">
    <property type="entry name" value="Glyco_hydro_36"/>
</dbReference>
<dbReference type="OrthoDB" id="9758822at2"/>
<dbReference type="PRINTS" id="PR00743">
    <property type="entry name" value="GLHYDRLASE36"/>
</dbReference>
<dbReference type="InterPro" id="IPR031705">
    <property type="entry name" value="Glyco_hydro_36_C"/>
</dbReference>
<dbReference type="AlphaFoldDB" id="A0A506U4E0"/>
<proteinExistence type="predicted"/>
<dbReference type="EC" id="3.2.1.22" evidence="2"/>
<dbReference type="PANTHER" id="PTHR43053:SF3">
    <property type="entry name" value="ALPHA-GALACTOSIDASE C-RELATED"/>
    <property type="match status" value="1"/>
</dbReference>
<keyword evidence="4" id="KW-0326">Glycosidase</keyword>
<keyword evidence="3" id="KW-0378">Hydrolase</keyword>
<evidence type="ECO:0000256" key="4">
    <source>
        <dbReference type="ARBA" id="ARBA00023295"/>
    </source>
</evidence>
<feature type="domain" description="Glycosyl hydrolase family 36 C-terminal" evidence="5">
    <location>
        <begin position="624"/>
        <end position="708"/>
    </location>
</feature>
<sequence>MTTQSEPKVTRTWRLDSACQTLVLASYDDGLPEVIHWGALIAVNEDLGALARAGRRPLTNGVLDQIGSLSVCPEEGRGFQGQTGIDARDTEGRPLLTQFVLAESAVARSDALVVEAFDEKYGLTYRATFAIAVDGGVIEGEAELVNRGTRDIHVDWLAAPVLPLPETASHLLEFAGRWTREFALSRVPIQRGVHLRESRRGRTGQDHFPGLVVPDRGTGEHSGSAHALIFAFSGCHRILVEELADGRRQLQAGLCEGTRLSPGETLSSQRICLAHSDTGLNGLSHTLQRHVREAVLRWPQPQRPRPVHYNCWEAVYFDHDVATLKDLAERAAALGAERFVLDDGWFGSAGQSRNDDTTSLGDWTVDRRKYPDGLDPLIDHVEALGMNFGLWVEPEMVNLESALARAHPDWLIASEGRVQIEGRGQHVLDLTNPKVVDYLFERLDALLSEHSIDYLKWDMNRDLTLAVDRAGMPLLVRQTDALYALFERLAEAHPSVEIESCASGGGRIDYGILRHTQRVWLSDSNDAHERWRMQHEAMLFLPPEIVGSHVGPRHCHTSGRVLPMAFRAGVALSGHMGFEMDLRELDGEEAATLTRYTRFYKENRDFLHAARQFRLEPARDHVRAHMSVDADASRFLLFCGMLAAEPNETASPLKLAGLEPEALYRVHLWNRDEMTVPPTRSFASPLVGDDGLVLSGSALMRVGLVLPLAFPDRMWIVTGERLEGNQS</sequence>
<dbReference type="Gene3D" id="3.20.20.70">
    <property type="entry name" value="Aldolase class I"/>
    <property type="match status" value="1"/>
</dbReference>
<dbReference type="InterPro" id="IPR038417">
    <property type="entry name" value="Alpga-gal_N_sf"/>
</dbReference>
<dbReference type="Gene3D" id="2.70.98.60">
    <property type="entry name" value="alpha-galactosidase from lactobacil brevis"/>
    <property type="match status" value="1"/>
</dbReference>
<evidence type="ECO:0000256" key="1">
    <source>
        <dbReference type="ARBA" id="ARBA00001255"/>
    </source>
</evidence>
<reference evidence="7 8" key="1">
    <citation type="submission" date="2019-06" db="EMBL/GenBank/DDBJ databases">
        <authorList>
            <person name="Li M."/>
        </authorList>
    </citation>
    <scope>NUCLEOTIDE SEQUENCE [LARGE SCALE GENOMIC DNA]</scope>
    <source>
        <strain evidence="7 8">BGMRC6574</strain>
    </source>
</reference>
<dbReference type="Gene3D" id="2.60.40.1180">
    <property type="entry name" value="Golgi alpha-mannosidase II"/>
    <property type="match status" value="1"/>
</dbReference>
<evidence type="ECO:0000259" key="5">
    <source>
        <dbReference type="Pfam" id="PF16874"/>
    </source>
</evidence>
<dbReference type="GO" id="GO:0016052">
    <property type="term" value="P:carbohydrate catabolic process"/>
    <property type="evidence" value="ECO:0007669"/>
    <property type="project" value="InterPro"/>
</dbReference>
<comment type="catalytic activity">
    <reaction evidence="1">
        <text>Hydrolysis of terminal, non-reducing alpha-D-galactose residues in alpha-D-galactosides, including galactose oligosaccharides, galactomannans and galactolipids.</text>
        <dbReference type="EC" id="3.2.1.22"/>
    </reaction>
</comment>
<accession>A0A506U4E0</accession>
<evidence type="ECO:0000256" key="2">
    <source>
        <dbReference type="ARBA" id="ARBA00012755"/>
    </source>
</evidence>
<name>A0A506U4E0_9HYPH</name>
<comment type="caution">
    <text evidence="7">The sequence shown here is derived from an EMBL/GenBank/DDBJ whole genome shotgun (WGS) entry which is preliminary data.</text>
</comment>
<dbReference type="InterPro" id="IPR017853">
    <property type="entry name" value="GH"/>
</dbReference>
<dbReference type="Pfam" id="PF02065">
    <property type="entry name" value="Melibiase"/>
    <property type="match status" value="1"/>
</dbReference>
<feature type="domain" description="Glycosyl hydrolase family 36 N-terminal" evidence="6">
    <location>
        <begin position="30"/>
        <end position="253"/>
    </location>
</feature>
<dbReference type="GO" id="GO:0004557">
    <property type="term" value="F:alpha-galactosidase activity"/>
    <property type="evidence" value="ECO:0007669"/>
    <property type="project" value="UniProtKB-EC"/>
</dbReference>
<dbReference type="Proteomes" id="UP000320314">
    <property type="component" value="Unassembled WGS sequence"/>
</dbReference>
<dbReference type="SUPFAM" id="SSF51445">
    <property type="entry name" value="(Trans)glycosidases"/>
    <property type="match status" value="1"/>
</dbReference>
<dbReference type="CDD" id="cd14791">
    <property type="entry name" value="GH36"/>
    <property type="match status" value="1"/>
</dbReference>
<dbReference type="Pfam" id="PF16874">
    <property type="entry name" value="Glyco_hydro_36C"/>
    <property type="match status" value="1"/>
</dbReference>
<dbReference type="Pfam" id="PF16875">
    <property type="entry name" value="Glyco_hydro_36N"/>
    <property type="match status" value="1"/>
</dbReference>
<dbReference type="EMBL" id="VHLH01000021">
    <property type="protein sequence ID" value="TPW27409.1"/>
    <property type="molecule type" value="Genomic_DNA"/>
</dbReference>
<gene>
    <name evidence="7" type="ORF">FJU11_11620</name>
</gene>
<dbReference type="InterPro" id="IPR013785">
    <property type="entry name" value="Aldolase_TIM"/>
</dbReference>